<evidence type="ECO:0000256" key="1">
    <source>
        <dbReference type="ARBA" id="ARBA00002388"/>
    </source>
</evidence>
<dbReference type="PRINTS" id="PR00153">
    <property type="entry name" value="CSAPPISMRASE"/>
</dbReference>
<evidence type="ECO:0000259" key="6">
    <source>
        <dbReference type="PROSITE" id="PS50072"/>
    </source>
</evidence>
<dbReference type="PANTHER" id="PTHR45625">
    <property type="entry name" value="PEPTIDYL-PROLYL CIS-TRANS ISOMERASE-RELATED"/>
    <property type="match status" value="1"/>
</dbReference>
<keyword evidence="8" id="KW-1185">Reference proteome</keyword>
<proteinExistence type="inferred from homology"/>
<dbReference type="Pfam" id="PF00160">
    <property type="entry name" value="Pro_isomerase"/>
    <property type="match status" value="1"/>
</dbReference>
<evidence type="ECO:0000256" key="4">
    <source>
        <dbReference type="ARBA" id="ARBA00023235"/>
    </source>
</evidence>
<sequence length="155" mass="16868">MAATENTLILETTQGPVTIEMRPDLAPNHVARIKELVRDGFYDGIVFHRVIDGFMAQTGCPQGTGTGGSGQKLKAEFNAEPHVRGTTSMARAANPDSGDSQFFICFDDAPFLNKQYTVWGKVTSGMENVDKIKRGEPVKDPDKIVKAHMAQDAAQ</sequence>
<comment type="catalytic activity">
    <reaction evidence="5">
        <text>[protein]-peptidylproline (omega=180) = [protein]-peptidylproline (omega=0)</text>
        <dbReference type="Rhea" id="RHEA:16237"/>
        <dbReference type="Rhea" id="RHEA-COMP:10747"/>
        <dbReference type="Rhea" id="RHEA-COMP:10748"/>
        <dbReference type="ChEBI" id="CHEBI:83833"/>
        <dbReference type="ChEBI" id="CHEBI:83834"/>
        <dbReference type="EC" id="5.2.1.8"/>
    </reaction>
</comment>
<keyword evidence="4 5" id="KW-0413">Isomerase</keyword>
<name>A0A1M7UTD5_9BRAD</name>
<keyword evidence="3 5" id="KW-0697">Rotamase</keyword>
<dbReference type="CDD" id="cd00317">
    <property type="entry name" value="cyclophilin"/>
    <property type="match status" value="1"/>
</dbReference>
<accession>A0A1M7UTD5</accession>
<reference evidence="8" key="1">
    <citation type="submission" date="2016-11" db="EMBL/GenBank/DDBJ databases">
        <authorList>
            <person name="Varghese N."/>
            <person name="Submissions S."/>
        </authorList>
    </citation>
    <scope>NUCLEOTIDE SEQUENCE [LARGE SCALE GENOMIC DNA]</scope>
    <source>
        <strain evidence="8">GAS401</strain>
    </source>
</reference>
<evidence type="ECO:0000313" key="7">
    <source>
        <dbReference type="EMBL" id="SHN86301.1"/>
    </source>
</evidence>
<dbReference type="InterPro" id="IPR002130">
    <property type="entry name" value="Cyclophilin-type_PPIase_dom"/>
</dbReference>
<dbReference type="InterPro" id="IPR024936">
    <property type="entry name" value="Cyclophilin-type_PPIase"/>
</dbReference>
<protein>
    <recommendedName>
        <fullName evidence="5">Peptidyl-prolyl cis-trans isomerase</fullName>
        <shortName evidence="5">PPIase</shortName>
        <ecNumber evidence="5">5.2.1.8</ecNumber>
    </recommendedName>
</protein>
<comment type="function">
    <text evidence="1 5">PPIases accelerate the folding of proteins. It catalyzes the cis-trans isomerization of proline imidic peptide bonds in oligopeptides.</text>
</comment>
<dbReference type="EC" id="5.2.1.8" evidence="5"/>
<dbReference type="OrthoDB" id="9807797at2"/>
<dbReference type="PROSITE" id="PS50072">
    <property type="entry name" value="CSA_PPIASE_2"/>
    <property type="match status" value="1"/>
</dbReference>
<evidence type="ECO:0000256" key="5">
    <source>
        <dbReference type="RuleBase" id="RU363019"/>
    </source>
</evidence>
<evidence type="ECO:0000256" key="2">
    <source>
        <dbReference type="ARBA" id="ARBA00007365"/>
    </source>
</evidence>
<dbReference type="AlphaFoldDB" id="A0A1M7UTD5"/>
<gene>
    <name evidence="7" type="ORF">SAMN05444170_6635</name>
</gene>
<organism evidence="7 8">
    <name type="scientific">Bradyrhizobium erythrophlei</name>
    <dbReference type="NCBI Taxonomy" id="1437360"/>
    <lineage>
        <taxon>Bacteria</taxon>
        <taxon>Pseudomonadati</taxon>
        <taxon>Pseudomonadota</taxon>
        <taxon>Alphaproteobacteria</taxon>
        <taxon>Hyphomicrobiales</taxon>
        <taxon>Nitrobacteraceae</taxon>
        <taxon>Bradyrhizobium</taxon>
    </lineage>
</organism>
<dbReference type="GO" id="GO:0003755">
    <property type="term" value="F:peptidyl-prolyl cis-trans isomerase activity"/>
    <property type="evidence" value="ECO:0007669"/>
    <property type="project" value="UniProtKB-UniRule"/>
</dbReference>
<dbReference type="InterPro" id="IPR044666">
    <property type="entry name" value="Cyclophilin_A-like"/>
</dbReference>
<evidence type="ECO:0000313" key="8">
    <source>
        <dbReference type="Proteomes" id="UP000184096"/>
    </source>
</evidence>
<dbReference type="PANTHER" id="PTHR45625:SF4">
    <property type="entry name" value="PEPTIDYLPROLYL ISOMERASE DOMAIN AND WD REPEAT-CONTAINING PROTEIN 1"/>
    <property type="match status" value="1"/>
</dbReference>
<feature type="domain" description="PPIase cyclophilin-type" evidence="6">
    <location>
        <begin position="4"/>
        <end position="155"/>
    </location>
</feature>
<dbReference type="PIRSF" id="PIRSF001467">
    <property type="entry name" value="Peptidylpro_ismrse"/>
    <property type="match status" value="1"/>
</dbReference>
<dbReference type="Proteomes" id="UP000184096">
    <property type="component" value="Chromosome I"/>
</dbReference>
<comment type="similarity">
    <text evidence="2 5">Belongs to the cyclophilin-type PPIase family.</text>
</comment>
<dbReference type="InterPro" id="IPR029000">
    <property type="entry name" value="Cyclophilin-like_dom_sf"/>
</dbReference>
<dbReference type="EMBL" id="LT670849">
    <property type="protein sequence ID" value="SHN86301.1"/>
    <property type="molecule type" value="Genomic_DNA"/>
</dbReference>
<evidence type="ECO:0000256" key="3">
    <source>
        <dbReference type="ARBA" id="ARBA00023110"/>
    </source>
</evidence>
<dbReference type="Gene3D" id="2.40.100.10">
    <property type="entry name" value="Cyclophilin-like"/>
    <property type="match status" value="1"/>
</dbReference>
<dbReference type="SUPFAM" id="SSF50891">
    <property type="entry name" value="Cyclophilin-like"/>
    <property type="match status" value="1"/>
</dbReference>
<dbReference type="RefSeq" id="WP_072824474.1">
    <property type="nucleotide sequence ID" value="NZ_LT670849.1"/>
</dbReference>